<accession>A0A2P2K2A3</accession>
<dbReference type="AlphaFoldDB" id="A0A2P2K2A3"/>
<name>A0A2P2K2A3_RHIMU</name>
<proteinExistence type="predicted"/>
<sequence length="44" mass="4901">MAFSFSIVHDFFCLPGHVISAARDDFKELITCGKKKKKSNGRIG</sequence>
<reference evidence="1" key="1">
    <citation type="submission" date="2018-02" db="EMBL/GenBank/DDBJ databases">
        <title>Rhizophora mucronata_Transcriptome.</title>
        <authorList>
            <person name="Meera S.P."/>
            <person name="Sreeshan A."/>
            <person name="Augustine A."/>
        </authorList>
    </citation>
    <scope>NUCLEOTIDE SEQUENCE</scope>
    <source>
        <tissue evidence="1">Leaf</tissue>
    </source>
</reference>
<evidence type="ECO:0000313" key="1">
    <source>
        <dbReference type="EMBL" id="MBW99839.1"/>
    </source>
</evidence>
<protein>
    <submittedName>
        <fullName evidence="1">Uncharacterized protein</fullName>
    </submittedName>
</protein>
<dbReference type="EMBL" id="GGEC01019356">
    <property type="protein sequence ID" value="MBW99839.1"/>
    <property type="molecule type" value="Transcribed_RNA"/>
</dbReference>
<organism evidence="1">
    <name type="scientific">Rhizophora mucronata</name>
    <name type="common">Asiatic mangrove</name>
    <dbReference type="NCBI Taxonomy" id="61149"/>
    <lineage>
        <taxon>Eukaryota</taxon>
        <taxon>Viridiplantae</taxon>
        <taxon>Streptophyta</taxon>
        <taxon>Embryophyta</taxon>
        <taxon>Tracheophyta</taxon>
        <taxon>Spermatophyta</taxon>
        <taxon>Magnoliopsida</taxon>
        <taxon>eudicotyledons</taxon>
        <taxon>Gunneridae</taxon>
        <taxon>Pentapetalae</taxon>
        <taxon>rosids</taxon>
        <taxon>fabids</taxon>
        <taxon>Malpighiales</taxon>
        <taxon>Rhizophoraceae</taxon>
        <taxon>Rhizophora</taxon>
    </lineage>
</organism>